<evidence type="ECO:0000313" key="2">
    <source>
        <dbReference type="EMBL" id="MYM38012.1"/>
    </source>
</evidence>
<protein>
    <submittedName>
        <fullName evidence="2">Uncharacterized protein</fullName>
    </submittedName>
</protein>
<feature type="transmembrane region" description="Helical" evidence="1">
    <location>
        <begin position="41"/>
        <end position="67"/>
    </location>
</feature>
<accession>A0ABW9VK62</accession>
<organism evidence="2 3">
    <name type="scientific">Duganella qianjiadongensis</name>
    <dbReference type="NCBI Taxonomy" id="2692176"/>
    <lineage>
        <taxon>Bacteria</taxon>
        <taxon>Pseudomonadati</taxon>
        <taxon>Pseudomonadota</taxon>
        <taxon>Betaproteobacteria</taxon>
        <taxon>Burkholderiales</taxon>
        <taxon>Oxalobacteraceae</taxon>
        <taxon>Telluria group</taxon>
        <taxon>Duganella</taxon>
    </lineage>
</organism>
<gene>
    <name evidence="2" type="ORF">GTP27_01590</name>
</gene>
<keyword evidence="1" id="KW-0812">Transmembrane</keyword>
<evidence type="ECO:0000313" key="3">
    <source>
        <dbReference type="Proteomes" id="UP000478090"/>
    </source>
</evidence>
<keyword evidence="1" id="KW-0472">Membrane</keyword>
<dbReference type="RefSeq" id="WP_161037431.1">
    <property type="nucleotide sequence ID" value="NZ_WWCM01000001.1"/>
</dbReference>
<sequence>MYSKLERKWWFAGPVTAVAALLANLLTGAAGLMQPFNSAQWLLYLLAFVAIQRSLSFAAWLLVLGVAPTVAAPERSR</sequence>
<keyword evidence="3" id="KW-1185">Reference proteome</keyword>
<reference evidence="2 3" key="1">
    <citation type="submission" date="2019-12" db="EMBL/GenBank/DDBJ databases">
        <title>Novel species isolated from a subtropical stream in China.</title>
        <authorList>
            <person name="Lu H."/>
        </authorList>
    </citation>
    <scope>NUCLEOTIDE SEQUENCE [LARGE SCALE GENOMIC DNA]</scope>
    <source>
        <strain evidence="2 3">CY13W</strain>
    </source>
</reference>
<proteinExistence type="predicted"/>
<evidence type="ECO:0000256" key="1">
    <source>
        <dbReference type="SAM" id="Phobius"/>
    </source>
</evidence>
<keyword evidence="1" id="KW-1133">Transmembrane helix</keyword>
<dbReference type="Proteomes" id="UP000478090">
    <property type="component" value="Unassembled WGS sequence"/>
</dbReference>
<name>A0ABW9VK62_9BURK</name>
<dbReference type="EMBL" id="WWCM01000001">
    <property type="protein sequence ID" value="MYM38012.1"/>
    <property type="molecule type" value="Genomic_DNA"/>
</dbReference>
<comment type="caution">
    <text evidence="2">The sequence shown here is derived from an EMBL/GenBank/DDBJ whole genome shotgun (WGS) entry which is preliminary data.</text>
</comment>